<gene>
    <name evidence="1" type="ORF">GON04_20315</name>
</gene>
<organism evidence="1 2">
    <name type="scientific">Ramlibacter pinisoli</name>
    <dbReference type="NCBI Taxonomy" id="2682844"/>
    <lineage>
        <taxon>Bacteria</taxon>
        <taxon>Pseudomonadati</taxon>
        <taxon>Pseudomonadota</taxon>
        <taxon>Betaproteobacteria</taxon>
        <taxon>Burkholderiales</taxon>
        <taxon>Comamonadaceae</taxon>
        <taxon>Ramlibacter</taxon>
    </lineage>
</organism>
<reference evidence="1 2" key="1">
    <citation type="submission" date="2019-12" db="EMBL/GenBank/DDBJ databases">
        <authorList>
            <person name="Huq M.A."/>
        </authorList>
    </citation>
    <scope>NUCLEOTIDE SEQUENCE [LARGE SCALE GENOMIC DNA]</scope>
    <source>
        <strain evidence="1 2">MAH-25</strain>
    </source>
</reference>
<sequence length="101" mass="11347">MLHVTALSDRFYDIDVWGRTSEPEWRVVAAYTYAVVLEARVGGPQALLKCFQAWDREERGTATASDAVDAEAFRSAIAYADPVGKRLMEPEPPAHFTFRVK</sequence>
<keyword evidence="2" id="KW-1185">Reference proteome</keyword>
<accession>A0A6N8J0N2</accession>
<dbReference type="EMBL" id="WSEL01000009">
    <property type="protein sequence ID" value="MVQ31813.1"/>
    <property type="molecule type" value="Genomic_DNA"/>
</dbReference>
<dbReference type="RefSeq" id="WP_157399823.1">
    <property type="nucleotide sequence ID" value="NZ_WSEL01000009.1"/>
</dbReference>
<dbReference type="Proteomes" id="UP000469385">
    <property type="component" value="Unassembled WGS sequence"/>
</dbReference>
<evidence type="ECO:0000313" key="2">
    <source>
        <dbReference type="Proteomes" id="UP000469385"/>
    </source>
</evidence>
<dbReference type="AlphaFoldDB" id="A0A6N8J0N2"/>
<proteinExistence type="predicted"/>
<comment type="caution">
    <text evidence="1">The sequence shown here is derived from an EMBL/GenBank/DDBJ whole genome shotgun (WGS) entry which is preliminary data.</text>
</comment>
<name>A0A6N8J0N2_9BURK</name>
<protein>
    <submittedName>
        <fullName evidence="1">Uncharacterized protein</fullName>
    </submittedName>
</protein>
<evidence type="ECO:0000313" key="1">
    <source>
        <dbReference type="EMBL" id="MVQ31813.1"/>
    </source>
</evidence>